<proteinExistence type="predicted"/>
<accession>A0A381ZTF4</accession>
<dbReference type="EMBL" id="UINC01022452">
    <property type="protein sequence ID" value="SVA92087.1"/>
    <property type="molecule type" value="Genomic_DNA"/>
</dbReference>
<protein>
    <recommendedName>
        <fullName evidence="2">Metallo-beta-lactamase domain-containing protein</fullName>
    </recommendedName>
</protein>
<evidence type="ECO:0008006" key="2">
    <source>
        <dbReference type="Google" id="ProtNLM"/>
    </source>
</evidence>
<sequence length="57" mass="6481">MLNIFAIPAFTDNYIWTIVNGKEAIVIDPGDANTYLGKELKTTVDIFATIKNWKDNY</sequence>
<name>A0A381ZTF4_9ZZZZ</name>
<dbReference type="Gene3D" id="3.60.15.10">
    <property type="entry name" value="Ribonuclease Z/Hydroxyacylglutathione hydrolase-like"/>
    <property type="match status" value="1"/>
</dbReference>
<evidence type="ECO:0000313" key="1">
    <source>
        <dbReference type="EMBL" id="SVA92087.1"/>
    </source>
</evidence>
<gene>
    <name evidence="1" type="ORF">METZ01_LOCUS144941</name>
</gene>
<dbReference type="InterPro" id="IPR036866">
    <property type="entry name" value="RibonucZ/Hydroxyglut_hydro"/>
</dbReference>
<dbReference type="SUPFAM" id="SSF56281">
    <property type="entry name" value="Metallo-hydrolase/oxidoreductase"/>
    <property type="match status" value="1"/>
</dbReference>
<organism evidence="1">
    <name type="scientific">marine metagenome</name>
    <dbReference type="NCBI Taxonomy" id="408172"/>
    <lineage>
        <taxon>unclassified sequences</taxon>
        <taxon>metagenomes</taxon>
        <taxon>ecological metagenomes</taxon>
    </lineage>
</organism>
<reference evidence="1" key="1">
    <citation type="submission" date="2018-05" db="EMBL/GenBank/DDBJ databases">
        <authorList>
            <person name="Lanie J.A."/>
            <person name="Ng W.-L."/>
            <person name="Kazmierczak K.M."/>
            <person name="Andrzejewski T.M."/>
            <person name="Davidsen T.M."/>
            <person name="Wayne K.J."/>
            <person name="Tettelin H."/>
            <person name="Glass J.I."/>
            <person name="Rusch D."/>
            <person name="Podicherti R."/>
            <person name="Tsui H.-C.T."/>
            <person name="Winkler M.E."/>
        </authorList>
    </citation>
    <scope>NUCLEOTIDE SEQUENCE</scope>
</reference>
<dbReference type="AlphaFoldDB" id="A0A381ZTF4"/>